<reference evidence="2" key="1">
    <citation type="submission" date="2021-06" db="EMBL/GenBank/DDBJ databases">
        <authorList>
            <person name="Kallberg Y."/>
            <person name="Tangrot J."/>
            <person name="Rosling A."/>
        </authorList>
    </citation>
    <scope>NUCLEOTIDE SEQUENCE</scope>
    <source>
        <strain evidence="2">CL551</strain>
    </source>
</reference>
<gene>
    <name evidence="2" type="ORF">AMORRO_LOCUS1482</name>
</gene>
<protein>
    <submittedName>
        <fullName evidence="2">7330_t:CDS:1</fullName>
    </submittedName>
</protein>
<dbReference type="AlphaFoldDB" id="A0A9N8VVL0"/>
<feature type="region of interest" description="Disordered" evidence="1">
    <location>
        <begin position="55"/>
        <end position="81"/>
    </location>
</feature>
<dbReference type="Proteomes" id="UP000789342">
    <property type="component" value="Unassembled WGS sequence"/>
</dbReference>
<evidence type="ECO:0000256" key="1">
    <source>
        <dbReference type="SAM" id="MobiDB-lite"/>
    </source>
</evidence>
<proteinExistence type="predicted"/>
<dbReference type="EMBL" id="CAJVPV010000555">
    <property type="protein sequence ID" value="CAG8462784.1"/>
    <property type="molecule type" value="Genomic_DNA"/>
</dbReference>
<organism evidence="2 3">
    <name type="scientific">Acaulospora morrowiae</name>
    <dbReference type="NCBI Taxonomy" id="94023"/>
    <lineage>
        <taxon>Eukaryota</taxon>
        <taxon>Fungi</taxon>
        <taxon>Fungi incertae sedis</taxon>
        <taxon>Mucoromycota</taxon>
        <taxon>Glomeromycotina</taxon>
        <taxon>Glomeromycetes</taxon>
        <taxon>Diversisporales</taxon>
        <taxon>Acaulosporaceae</taxon>
        <taxon>Acaulospora</taxon>
    </lineage>
</organism>
<name>A0A9N8VVL0_9GLOM</name>
<evidence type="ECO:0000313" key="3">
    <source>
        <dbReference type="Proteomes" id="UP000789342"/>
    </source>
</evidence>
<keyword evidence="3" id="KW-1185">Reference proteome</keyword>
<accession>A0A9N8VVL0</accession>
<comment type="caution">
    <text evidence="2">The sequence shown here is derived from an EMBL/GenBank/DDBJ whole genome shotgun (WGS) entry which is preliminary data.</text>
</comment>
<sequence>MSYKANNRQACAKKHQVARKPLIVRSQLSIKTPNSCIKPLKRSYQQKYKHKCTSSSSLAKTATRVRSQPQSRKVQLKRMKQVQSTTTTEAINLKQEAFKGSSCYEILGFLDPDSIDITSLTGMVDLFSEFF</sequence>
<evidence type="ECO:0000313" key="2">
    <source>
        <dbReference type="EMBL" id="CAG8462784.1"/>
    </source>
</evidence>
<feature type="compositionally biased region" description="Polar residues" evidence="1">
    <location>
        <begin position="55"/>
        <end position="73"/>
    </location>
</feature>
<dbReference type="OrthoDB" id="4087970at2759"/>